<dbReference type="Proteomes" id="UP000322634">
    <property type="component" value="Unassembled WGS sequence"/>
</dbReference>
<dbReference type="Pfam" id="PF01381">
    <property type="entry name" value="HTH_3"/>
    <property type="match status" value="1"/>
</dbReference>
<dbReference type="GO" id="GO:0003700">
    <property type="term" value="F:DNA-binding transcription factor activity"/>
    <property type="evidence" value="ECO:0007669"/>
    <property type="project" value="TreeGrafter"/>
</dbReference>
<dbReference type="SMART" id="SM00530">
    <property type="entry name" value="HTH_XRE"/>
    <property type="match status" value="1"/>
</dbReference>
<feature type="domain" description="HTH cro/C1-type" evidence="2">
    <location>
        <begin position="11"/>
        <end position="66"/>
    </location>
</feature>
<dbReference type="GO" id="GO:0005829">
    <property type="term" value="C:cytosol"/>
    <property type="evidence" value="ECO:0007669"/>
    <property type="project" value="TreeGrafter"/>
</dbReference>
<evidence type="ECO:0000313" key="4">
    <source>
        <dbReference type="Proteomes" id="UP000322634"/>
    </source>
</evidence>
<dbReference type="Gene3D" id="1.10.260.40">
    <property type="entry name" value="lambda repressor-like DNA-binding domains"/>
    <property type="match status" value="1"/>
</dbReference>
<comment type="caution">
    <text evidence="3">The sequence shown here is derived from an EMBL/GenBank/DDBJ whole genome shotgun (WGS) entry which is preliminary data.</text>
</comment>
<dbReference type="AlphaFoldDB" id="A0A5D0TTC5"/>
<dbReference type="SUPFAM" id="SSF47413">
    <property type="entry name" value="lambda repressor-like DNA-binding domains"/>
    <property type="match status" value="1"/>
</dbReference>
<protein>
    <submittedName>
        <fullName evidence="3">Helix-turn-helix domain-containing protein</fullName>
    </submittedName>
</protein>
<sequence length="394" mass="42937">MPESTSIGTQLQKLRKERGLTQEQLAEAAELSVDVIGKLEQGRRATARMTTLAKLAVSLDVEISALIDKRDRLGSDRDGGSVLALRDVLTSPSLLPGMDADDDGEPTPIHQLERAVDQASTQYWAGNFGALLATLPGLIGEARVTHSALGAPAVQCLAQTYEVASSLLTQIGRTDLGVIAAERAVATAYQSENPLLWAWMQSVYSWVLLHQDRYTDAENLLVKVAEKIEPGFRGSDQEVAVWGTLLTTAVAPTVAQDRDPGEYLRLAGAAAERIGRRVPLYRQSFSPAKVAMQAGYGYAILKQPGKVLEASKKIRPGDLEGISWGAHLMDVAQAHLDAGHRRKASQTLLAAREVSEVWFRHQRIARSVTAEIREHERRLSPETRTLVKALALDD</sequence>
<dbReference type="PANTHER" id="PTHR46797">
    <property type="entry name" value="HTH-TYPE TRANSCRIPTIONAL REGULATOR"/>
    <property type="match status" value="1"/>
</dbReference>
<evidence type="ECO:0000259" key="2">
    <source>
        <dbReference type="PROSITE" id="PS50943"/>
    </source>
</evidence>
<dbReference type="GO" id="GO:0003677">
    <property type="term" value="F:DNA binding"/>
    <property type="evidence" value="ECO:0007669"/>
    <property type="project" value="UniProtKB-KW"/>
</dbReference>
<dbReference type="PANTHER" id="PTHR46797:SF1">
    <property type="entry name" value="METHYLPHOSPHONATE SYNTHASE"/>
    <property type="match status" value="1"/>
</dbReference>
<dbReference type="InterPro" id="IPR010982">
    <property type="entry name" value="Lambda_DNA-bd_dom_sf"/>
</dbReference>
<name>A0A5D0TTC5_9ACTN</name>
<reference evidence="3 4" key="1">
    <citation type="submission" date="2019-08" db="EMBL/GenBank/DDBJ databases">
        <title>Actinomadura sp. nov. CYP1-5 isolated from mountain soil.</title>
        <authorList>
            <person name="Songsumanus A."/>
            <person name="Kuncharoen N."/>
            <person name="Kudo T."/>
            <person name="Yuki M."/>
            <person name="Igarashi Y."/>
            <person name="Tanasupawat S."/>
        </authorList>
    </citation>
    <scope>NUCLEOTIDE SEQUENCE [LARGE SCALE GENOMIC DNA]</scope>
    <source>
        <strain evidence="3 4">GKU157</strain>
    </source>
</reference>
<organism evidence="3 4">
    <name type="scientific">Actinomadura syzygii</name>
    <dbReference type="NCBI Taxonomy" id="1427538"/>
    <lineage>
        <taxon>Bacteria</taxon>
        <taxon>Bacillati</taxon>
        <taxon>Actinomycetota</taxon>
        <taxon>Actinomycetes</taxon>
        <taxon>Streptosporangiales</taxon>
        <taxon>Thermomonosporaceae</taxon>
        <taxon>Actinomadura</taxon>
    </lineage>
</organism>
<dbReference type="EMBL" id="VSFF01000016">
    <property type="protein sequence ID" value="TYC08690.1"/>
    <property type="molecule type" value="Genomic_DNA"/>
</dbReference>
<accession>A0A5D0TTC5</accession>
<gene>
    <name evidence="3" type="ORF">FXF65_38075</name>
</gene>
<evidence type="ECO:0000313" key="3">
    <source>
        <dbReference type="EMBL" id="TYC08690.1"/>
    </source>
</evidence>
<dbReference type="PROSITE" id="PS50943">
    <property type="entry name" value="HTH_CROC1"/>
    <property type="match status" value="1"/>
</dbReference>
<dbReference type="InterPro" id="IPR001387">
    <property type="entry name" value="Cro/C1-type_HTH"/>
</dbReference>
<dbReference type="CDD" id="cd00093">
    <property type="entry name" value="HTH_XRE"/>
    <property type="match status" value="1"/>
</dbReference>
<dbReference type="OrthoDB" id="3420984at2"/>
<proteinExistence type="predicted"/>
<evidence type="ECO:0000256" key="1">
    <source>
        <dbReference type="ARBA" id="ARBA00023125"/>
    </source>
</evidence>
<dbReference type="RefSeq" id="WP_148355076.1">
    <property type="nucleotide sequence ID" value="NZ_JBHSBF010000026.1"/>
</dbReference>
<dbReference type="InterPro" id="IPR050807">
    <property type="entry name" value="TransReg_Diox_bact_type"/>
</dbReference>
<keyword evidence="1" id="KW-0238">DNA-binding</keyword>
<keyword evidence="4" id="KW-1185">Reference proteome</keyword>